<dbReference type="Pfam" id="PF18962">
    <property type="entry name" value="Por_Secre_tail"/>
    <property type="match status" value="1"/>
</dbReference>
<dbReference type="InterPro" id="IPR026444">
    <property type="entry name" value="Secre_tail"/>
</dbReference>
<feature type="domain" description="Secretion system C-terminal sorting" evidence="5">
    <location>
        <begin position="695"/>
        <end position="765"/>
    </location>
</feature>
<keyword evidence="8" id="KW-1185">Reference proteome</keyword>
<dbReference type="PANTHER" id="PTHR47566">
    <property type="match status" value="1"/>
</dbReference>
<proteinExistence type="predicted"/>
<keyword evidence="1" id="KW-0433">Leucine-rich repeat</keyword>
<keyword evidence="3" id="KW-0677">Repeat</keyword>
<dbReference type="InterPro" id="IPR047589">
    <property type="entry name" value="DUF11_rpt"/>
</dbReference>
<evidence type="ECO:0000256" key="3">
    <source>
        <dbReference type="ARBA" id="ARBA00022737"/>
    </source>
</evidence>
<organism evidence="7 8">
    <name type="scientific">Flavobacterium cupreum</name>
    <dbReference type="NCBI Taxonomy" id="2133766"/>
    <lineage>
        <taxon>Bacteria</taxon>
        <taxon>Pseudomonadati</taxon>
        <taxon>Bacteroidota</taxon>
        <taxon>Flavobacteriia</taxon>
        <taxon>Flavobacteriales</taxon>
        <taxon>Flavobacteriaceae</taxon>
        <taxon>Flavobacterium</taxon>
    </lineage>
</organism>
<dbReference type="NCBIfam" id="TIGR04183">
    <property type="entry name" value="Por_Secre_tail"/>
    <property type="match status" value="1"/>
</dbReference>
<evidence type="ECO:0000256" key="2">
    <source>
        <dbReference type="ARBA" id="ARBA00022729"/>
    </source>
</evidence>
<dbReference type="PANTHER" id="PTHR47566:SF1">
    <property type="entry name" value="PROTEIN NUD1"/>
    <property type="match status" value="1"/>
</dbReference>
<dbReference type="Proteomes" id="UP000288102">
    <property type="component" value="Unassembled WGS sequence"/>
</dbReference>
<dbReference type="RefSeq" id="WP_127340554.1">
    <property type="nucleotide sequence ID" value="NZ_QWDM01000020.1"/>
</dbReference>
<feature type="domain" description="DUF7619" evidence="6">
    <location>
        <begin position="547"/>
        <end position="677"/>
    </location>
</feature>
<evidence type="ECO:0000256" key="4">
    <source>
        <dbReference type="SAM" id="SignalP"/>
    </source>
</evidence>
<dbReference type="InterPro" id="IPR055353">
    <property type="entry name" value="DUF7619"/>
</dbReference>
<dbReference type="Pfam" id="PF12799">
    <property type="entry name" value="LRR_4"/>
    <property type="match status" value="1"/>
</dbReference>
<feature type="chain" id="PRO_5019287810" evidence="4">
    <location>
        <begin position="20"/>
        <end position="767"/>
    </location>
</feature>
<dbReference type="InterPro" id="IPR032675">
    <property type="entry name" value="LRR_dom_sf"/>
</dbReference>
<dbReference type="SUPFAM" id="SSF52058">
    <property type="entry name" value="L domain-like"/>
    <property type="match status" value="1"/>
</dbReference>
<name>A0A434A168_9FLAO</name>
<evidence type="ECO:0000313" key="7">
    <source>
        <dbReference type="EMBL" id="RUT68114.1"/>
    </source>
</evidence>
<dbReference type="Pfam" id="PF24595">
    <property type="entry name" value="DUF7619"/>
    <property type="match status" value="1"/>
</dbReference>
<dbReference type="InterPro" id="IPR052574">
    <property type="entry name" value="CDIRP"/>
</dbReference>
<comment type="caution">
    <text evidence="7">The sequence shown here is derived from an EMBL/GenBank/DDBJ whole genome shotgun (WGS) entry which is preliminary data.</text>
</comment>
<reference evidence="8" key="1">
    <citation type="journal article" date="2019" name="Syst. Appl. Microbiol.">
        <title>Flavobacterium circumlabens sp. nov. and Flavobacterium cupreum sp. nov., two psychrotrophic species isolated from Antarctic environmental samples.</title>
        <authorList>
            <person name="Kralova S."/>
            <person name="Busse H.-J."/>
            <person name="Svec P."/>
            <person name="Maslanova I."/>
            <person name="Stankova E."/>
            <person name="Bartak M."/>
            <person name="Sedlacek I."/>
        </authorList>
    </citation>
    <scope>NUCLEOTIDE SEQUENCE [LARGE SCALE GENOMIC DNA]</scope>
    <source>
        <strain evidence="8">CCM 8825</strain>
    </source>
</reference>
<evidence type="ECO:0000259" key="5">
    <source>
        <dbReference type="Pfam" id="PF18962"/>
    </source>
</evidence>
<dbReference type="Gene3D" id="3.80.10.10">
    <property type="entry name" value="Ribonuclease Inhibitor"/>
    <property type="match status" value="1"/>
</dbReference>
<sequence>MKKIYFLVISLCFFNGLTAQIITFSNSQFKSDLLAGGITRDSKGLYLMPDTNGDKEIDIFEALNIYELQEENRYITDVTGIEYFINLKSLKIQGNKLVNLNISTLKKLEYLDCNSNGLKTINIAGLSNLTYLNCSNNGIKKLDLGGLSKLTTFNCSQNAIKDLVLADFLLLETANCAAFGFGDTTITSTTLVLQNLPGLVNVDCSSTKLTDLKMSGIDNLKYLNCKFNNLTTLDASAMYSAVDINLSNNYLLNSIFIKNGSDETVSFGNNTNKYELKYICADEVQFSTLEYRINRTYPQLAGKCMVGSYCTFIPGGISYTVKGSQRWDSNNNGCGTDDPLFPFLKFNITDGVLSQDFITDKSGNYVLHPQAGKHTITPVILENSSFFSVLPSTVIADFPLQSSPFIQDFCITANGTHPDLEVTLLPLNAARPGFNSNYKIVYKNKGNVIQSGSVNFKFDDAVFDYISSDTAFINKTVNNIQWGFTNLKPFESREIVFKLNLNDPTETPAVNIDDVLKFMTTIESVGTDETPVDNVFTLNQTVVGSLDPNDKTCLEGTVIAPGLIGEYVHYMIRFENTGTYPAENIVVKDKIDLSKFDISTLVPTSSSHSFETKISEGNKVEFIFENINLAFDDDHNDGYIAFKIKTKPTLVVGDSFTNEANIYFDYNFPVLTNKETSTFKTLGIQDFEFSNYFTVYPVPVNDILNIHTIQAIEIKALEIYDILGQLVIAVPNAQSVSGIDVSKLRTGNYFIKVKSDLGSSNMKFIKK</sequence>
<dbReference type="InterPro" id="IPR025875">
    <property type="entry name" value="Leu-rich_rpt_4"/>
</dbReference>
<dbReference type="AlphaFoldDB" id="A0A434A168"/>
<dbReference type="OrthoDB" id="1110367at2"/>
<dbReference type="GO" id="GO:0035591">
    <property type="term" value="F:signaling adaptor activity"/>
    <property type="evidence" value="ECO:0007669"/>
    <property type="project" value="TreeGrafter"/>
</dbReference>
<dbReference type="EMBL" id="QWDM01000020">
    <property type="protein sequence ID" value="RUT68114.1"/>
    <property type="molecule type" value="Genomic_DNA"/>
</dbReference>
<gene>
    <name evidence="7" type="ORF">D0817_22575</name>
</gene>
<keyword evidence="2 4" id="KW-0732">Signal</keyword>
<evidence type="ECO:0000256" key="1">
    <source>
        <dbReference type="ARBA" id="ARBA00022614"/>
    </source>
</evidence>
<feature type="signal peptide" evidence="4">
    <location>
        <begin position="1"/>
        <end position="19"/>
    </location>
</feature>
<evidence type="ECO:0000259" key="6">
    <source>
        <dbReference type="Pfam" id="PF24595"/>
    </source>
</evidence>
<dbReference type="NCBIfam" id="TIGR01451">
    <property type="entry name" value="B_ant_repeat"/>
    <property type="match status" value="1"/>
</dbReference>
<protein>
    <submittedName>
        <fullName evidence="7">T9SS C-terminal target domain-containing protein</fullName>
    </submittedName>
</protein>
<evidence type="ECO:0000313" key="8">
    <source>
        <dbReference type="Proteomes" id="UP000288102"/>
    </source>
</evidence>
<accession>A0A434A168</accession>